<accession>Q2W6M9</accession>
<proteinExistence type="predicted"/>
<dbReference type="Pfam" id="PF21983">
    <property type="entry name" value="NikA-like"/>
    <property type="match status" value="1"/>
</dbReference>
<dbReference type="Proteomes" id="UP000007058">
    <property type="component" value="Chromosome"/>
</dbReference>
<protein>
    <submittedName>
        <fullName evidence="1">Uncharacterized protein</fullName>
    </submittedName>
</protein>
<dbReference type="RefSeq" id="WP_011384100.1">
    <property type="nucleotide sequence ID" value="NC_007626.1"/>
</dbReference>
<organism evidence="1 2">
    <name type="scientific">Paramagnetospirillum magneticum (strain ATCC 700264 / AMB-1)</name>
    <name type="common">Magnetospirillum magneticum</name>
    <dbReference type="NCBI Taxonomy" id="342108"/>
    <lineage>
        <taxon>Bacteria</taxon>
        <taxon>Pseudomonadati</taxon>
        <taxon>Pseudomonadota</taxon>
        <taxon>Alphaproteobacteria</taxon>
        <taxon>Rhodospirillales</taxon>
        <taxon>Magnetospirillaceae</taxon>
        <taxon>Paramagnetospirillum</taxon>
    </lineage>
</organism>
<keyword evidence="2" id="KW-1185">Reference proteome</keyword>
<dbReference type="AlphaFoldDB" id="Q2W6M9"/>
<dbReference type="HOGENOM" id="CLU_2118066_0_0_5"/>
<dbReference type="InterPro" id="IPR053842">
    <property type="entry name" value="NikA-like"/>
</dbReference>
<gene>
    <name evidence="1" type="ordered locus">amb1692</name>
</gene>
<dbReference type="STRING" id="342108.amb1692"/>
<evidence type="ECO:0000313" key="1">
    <source>
        <dbReference type="EMBL" id="BAE50496.1"/>
    </source>
</evidence>
<sequence length="114" mass="13060">MRSPPPEVRKKPRRDFIKFEVQPEEREEYEAIAMAADMTLSALIRKALSSVRIVNRHDWARQASLLCQCANQLQEICRMAETKLDTKGYIDVVQVLISLDRSISSVVNVDRGTK</sequence>
<reference evidence="1 2" key="1">
    <citation type="journal article" date="2005" name="DNA Res.">
        <title>Complete genome sequence of the facultative anaerobic magnetotactic bacterium Magnetospirillum sp. strain AMB-1.</title>
        <authorList>
            <person name="Matsunaga T."/>
            <person name="Okamura Y."/>
            <person name="Fukuda Y."/>
            <person name="Wahyudi A.T."/>
            <person name="Murase Y."/>
            <person name="Takeyama H."/>
        </authorList>
    </citation>
    <scope>NUCLEOTIDE SEQUENCE [LARGE SCALE GENOMIC DNA]</scope>
    <source>
        <strain evidence="2">ATCC 700264 / AMB-1</strain>
    </source>
</reference>
<dbReference type="KEGG" id="mag:amb1692"/>
<evidence type="ECO:0000313" key="2">
    <source>
        <dbReference type="Proteomes" id="UP000007058"/>
    </source>
</evidence>
<dbReference type="EMBL" id="AP007255">
    <property type="protein sequence ID" value="BAE50496.1"/>
    <property type="molecule type" value="Genomic_DNA"/>
</dbReference>
<name>Q2W6M9_PARM1</name>